<gene>
    <name evidence="2" type="ORF">OXX778_LOCUS22093</name>
</gene>
<reference evidence="2" key="1">
    <citation type="submission" date="2021-02" db="EMBL/GenBank/DDBJ databases">
        <authorList>
            <person name="Nowell W R."/>
        </authorList>
    </citation>
    <scope>NUCLEOTIDE SEQUENCE</scope>
    <source>
        <strain evidence="2">Ploen Becks lab</strain>
    </source>
</reference>
<name>A0A814QMP2_9BILA</name>
<keyword evidence="3" id="KW-1185">Reference proteome</keyword>
<feature type="region of interest" description="Disordered" evidence="1">
    <location>
        <begin position="1"/>
        <end position="25"/>
    </location>
</feature>
<dbReference type="EMBL" id="CAJNOC010008904">
    <property type="protein sequence ID" value="CAF1122204.1"/>
    <property type="molecule type" value="Genomic_DNA"/>
</dbReference>
<proteinExistence type="predicted"/>
<sequence>MDKSFEDDEDVIDNNHSNENNENLILYESNSRSYLDENEVETKQLSKHESSFVSSFSTEKQKNMFLKDQQLRTRVTQTNNGYNCTCDDQMKKIQNMIELDRSSSYSLLFSIK</sequence>
<organism evidence="2 3">
    <name type="scientific">Brachionus calyciflorus</name>
    <dbReference type="NCBI Taxonomy" id="104777"/>
    <lineage>
        <taxon>Eukaryota</taxon>
        <taxon>Metazoa</taxon>
        <taxon>Spiralia</taxon>
        <taxon>Gnathifera</taxon>
        <taxon>Rotifera</taxon>
        <taxon>Eurotatoria</taxon>
        <taxon>Monogononta</taxon>
        <taxon>Pseudotrocha</taxon>
        <taxon>Ploima</taxon>
        <taxon>Brachionidae</taxon>
        <taxon>Brachionus</taxon>
    </lineage>
</organism>
<evidence type="ECO:0000313" key="2">
    <source>
        <dbReference type="EMBL" id="CAF1122204.1"/>
    </source>
</evidence>
<feature type="compositionally biased region" description="Low complexity" evidence="1">
    <location>
        <begin position="14"/>
        <end position="23"/>
    </location>
</feature>
<feature type="compositionally biased region" description="Acidic residues" evidence="1">
    <location>
        <begin position="1"/>
        <end position="12"/>
    </location>
</feature>
<dbReference type="Proteomes" id="UP000663879">
    <property type="component" value="Unassembled WGS sequence"/>
</dbReference>
<evidence type="ECO:0000256" key="1">
    <source>
        <dbReference type="SAM" id="MobiDB-lite"/>
    </source>
</evidence>
<comment type="caution">
    <text evidence="2">The sequence shown here is derived from an EMBL/GenBank/DDBJ whole genome shotgun (WGS) entry which is preliminary data.</text>
</comment>
<accession>A0A814QMP2</accession>
<evidence type="ECO:0000313" key="3">
    <source>
        <dbReference type="Proteomes" id="UP000663879"/>
    </source>
</evidence>
<protein>
    <submittedName>
        <fullName evidence="2">Uncharacterized protein</fullName>
    </submittedName>
</protein>
<dbReference type="AlphaFoldDB" id="A0A814QMP2"/>